<dbReference type="Gene3D" id="3.40.50.1980">
    <property type="entry name" value="Nitrogenase molybdenum iron protein domain"/>
    <property type="match status" value="2"/>
</dbReference>
<dbReference type="SUPFAM" id="SSF53807">
    <property type="entry name" value="Helical backbone' metal receptor"/>
    <property type="match status" value="1"/>
</dbReference>
<keyword evidence="4" id="KW-1185">Reference proteome</keyword>
<evidence type="ECO:0000256" key="1">
    <source>
        <dbReference type="SAM" id="Coils"/>
    </source>
</evidence>
<protein>
    <submittedName>
        <fullName evidence="3">ABC transporter substrate-binding protein</fullName>
    </submittedName>
</protein>
<evidence type="ECO:0000313" key="3">
    <source>
        <dbReference type="EMBL" id="AVQ30903.1"/>
    </source>
</evidence>
<dbReference type="Pfam" id="PF01497">
    <property type="entry name" value="Peripla_BP_2"/>
    <property type="match status" value="1"/>
</dbReference>
<dbReference type="InterPro" id="IPR002491">
    <property type="entry name" value="ABC_transptr_periplasmic_BD"/>
</dbReference>
<reference evidence="4" key="1">
    <citation type="journal article" date="2018" name="MSphere">
        <title>Fusobacterium Genomics Using MinION and Illumina Sequencing Enables Genome Completion and Correction.</title>
        <authorList>
            <person name="Todd S.M."/>
            <person name="Settlage R.E."/>
            <person name="Lahmers K.K."/>
            <person name="Slade D.J."/>
        </authorList>
    </citation>
    <scope>NUCLEOTIDE SEQUENCE [LARGE SCALE GENOMIC DNA]</scope>
    <source>
        <strain evidence="4">ATCC 27725</strain>
    </source>
</reference>
<dbReference type="PANTHER" id="PTHR30535:SF34">
    <property type="entry name" value="MOLYBDATE-BINDING PROTEIN MOLA"/>
    <property type="match status" value="1"/>
</dbReference>
<feature type="domain" description="Fe/B12 periplasmic-binding" evidence="2">
    <location>
        <begin position="33"/>
        <end position="296"/>
    </location>
</feature>
<dbReference type="EMBL" id="CP028103">
    <property type="protein sequence ID" value="AVQ30903.1"/>
    <property type="molecule type" value="Genomic_DNA"/>
</dbReference>
<organism evidence="3 4">
    <name type="scientific">Fusobacterium varium ATCC 27725</name>
    <dbReference type="NCBI Taxonomy" id="469618"/>
    <lineage>
        <taxon>Bacteria</taxon>
        <taxon>Fusobacteriati</taxon>
        <taxon>Fusobacteriota</taxon>
        <taxon>Fusobacteriia</taxon>
        <taxon>Fusobacteriales</taxon>
        <taxon>Fusobacteriaceae</taxon>
        <taxon>Fusobacterium</taxon>
    </lineage>
</organism>
<name>A0ABM6U3M8_FUSVA</name>
<evidence type="ECO:0000259" key="2">
    <source>
        <dbReference type="PROSITE" id="PS50983"/>
    </source>
</evidence>
<dbReference type="InterPro" id="IPR050902">
    <property type="entry name" value="ABC_Transporter_SBP"/>
</dbReference>
<evidence type="ECO:0000313" key="4">
    <source>
        <dbReference type="Proteomes" id="UP000241238"/>
    </source>
</evidence>
<sequence>MKKIFRLILILIIFWNIVQINIFSQEKMKKYNKIIPLTLNGDEMLLSLITDKSRLAALSGKIKKGKCPDELYNKTLEFEKVENNVELVIDLEPDLVLIMDWMGKDKISQLEDAGIDTFVYKTSRTYEEQHKLFRELAELVDEQEQGKKILKDMDKRLEKLQKQIKEKLKDKASPRILLYSSIEETEGIGTLYDDMIKLIYGQNLAAELGLKGTGKISKEKVIDINPEIILIPVWGMHEKKGTDKLLDILLKDKSFEEVKAVKEKKVYIVAHKYQTITSQYLIDAIEMLGKEVYQLED</sequence>
<feature type="coiled-coil region" evidence="1">
    <location>
        <begin position="143"/>
        <end position="170"/>
    </location>
</feature>
<keyword evidence="1" id="KW-0175">Coiled coil</keyword>
<dbReference type="PROSITE" id="PS50983">
    <property type="entry name" value="FE_B12_PBP"/>
    <property type="match status" value="1"/>
</dbReference>
<accession>A0ABM6U3M8</accession>
<proteinExistence type="predicted"/>
<dbReference type="PANTHER" id="PTHR30535">
    <property type="entry name" value="VITAMIN B12-BINDING PROTEIN"/>
    <property type="match status" value="1"/>
</dbReference>
<gene>
    <name evidence="3" type="ORF">C4N18_06640</name>
</gene>
<dbReference type="Proteomes" id="UP000241238">
    <property type="component" value="Chromosome"/>
</dbReference>